<dbReference type="Gene3D" id="2.60.120.620">
    <property type="entry name" value="q2cbj1_9rhob like domain"/>
    <property type="match status" value="1"/>
</dbReference>
<evidence type="ECO:0000256" key="2">
    <source>
        <dbReference type="ARBA" id="ARBA00022723"/>
    </source>
</evidence>
<evidence type="ECO:0000259" key="6">
    <source>
        <dbReference type="SMART" id="SM00702"/>
    </source>
</evidence>
<dbReference type="PANTHER" id="PTHR10869:SF246">
    <property type="entry name" value="TRANSMEMBRANE PROLYL 4-HYDROXYLASE"/>
    <property type="match status" value="1"/>
</dbReference>
<dbReference type="GO" id="GO:0005506">
    <property type="term" value="F:iron ion binding"/>
    <property type="evidence" value="ECO:0007669"/>
    <property type="project" value="InterPro"/>
</dbReference>
<dbReference type="InterPro" id="IPR044862">
    <property type="entry name" value="Pro_4_hyd_alph_FE2OG_OXY"/>
</dbReference>
<dbReference type="SMART" id="SM00702">
    <property type="entry name" value="P4Hc"/>
    <property type="match status" value="1"/>
</dbReference>
<dbReference type="KEGG" id="mass:CR152_22445"/>
<gene>
    <name evidence="7" type="ORF">CR152_22445</name>
</gene>
<dbReference type="InterPro" id="IPR006620">
    <property type="entry name" value="Pro_4_hyd_alph"/>
</dbReference>
<sequence>MDDFIEIYDNALTSEQCAAIVARFGASGKVVRGKTGNGVDTTKKDSYDLTISAHEEWQDVAGIMMQAVREHLCAYMNKYRMMLIGALSPQVMHPVTGEPVTLSPENFDECGTAHIDELMRTMYRAGQINVQKYVQASGGYHHWHSEIYPQNASCESLHRALLFQFYLNDVEEGGETEFYYQKRKIEARQGRLIIAPAGFTHSHKGHVARSGDKYIATSWILFQRAEVLYGASA</sequence>
<dbReference type="OrthoDB" id="269774at2"/>
<dbReference type="InterPro" id="IPR045054">
    <property type="entry name" value="P4HA-like"/>
</dbReference>
<dbReference type="AlphaFoldDB" id="A0A2D2DPQ1"/>
<feature type="domain" description="Prolyl 4-hydroxylase alpha subunit" evidence="6">
    <location>
        <begin position="3"/>
        <end position="221"/>
    </location>
</feature>
<evidence type="ECO:0000313" key="8">
    <source>
        <dbReference type="Proteomes" id="UP000229897"/>
    </source>
</evidence>
<dbReference type="GO" id="GO:0031418">
    <property type="term" value="F:L-ascorbic acid binding"/>
    <property type="evidence" value="ECO:0007669"/>
    <property type="project" value="InterPro"/>
</dbReference>
<accession>A0A2D2DPQ1</accession>
<reference evidence="7" key="1">
    <citation type="submission" date="2017-10" db="EMBL/GenBank/DDBJ databases">
        <title>Massilia psychrophilum sp. nov., a novel purple-pigmented bacterium isolated from Tianshan glacier, Xinjiang Municipality, China.</title>
        <authorList>
            <person name="Wang H."/>
        </authorList>
    </citation>
    <scope>NUCLEOTIDE SEQUENCE [LARGE SCALE GENOMIC DNA]</scope>
    <source>
        <strain evidence="7">B2</strain>
    </source>
</reference>
<evidence type="ECO:0000256" key="1">
    <source>
        <dbReference type="ARBA" id="ARBA00001961"/>
    </source>
</evidence>
<dbReference type="PANTHER" id="PTHR10869">
    <property type="entry name" value="PROLYL 4-HYDROXYLASE ALPHA SUBUNIT"/>
    <property type="match status" value="1"/>
</dbReference>
<organism evidence="7 8">
    <name type="scientific">Massilia violaceinigra</name>
    <dbReference type="NCBI Taxonomy" id="2045208"/>
    <lineage>
        <taxon>Bacteria</taxon>
        <taxon>Pseudomonadati</taxon>
        <taxon>Pseudomonadota</taxon>
        <taxon>Betaproteobacteria</taxon>
        <taxon>Burkholderiales</taxon>
        <taxon>Oxalobacteraceae</taxon>
        <taxon>Telluria group</taxon>
        <taxon>Massilia</taxon>
    </lineage>
</organism>
<proteinExistence type="predicted"/>
<name>A0A2D2DPQ1_9BURK</name>
<dbReference type="RefSeq" id="WP_099878693.1">
    <property type="nucleotide sequence ID" value="NZ_CP024608.1"/>
</dbReference>
<evidence type="ECO:0000256" key="4">
    <source>
        <dbReference type="ARBA" id="ARBA00023002"/>
    </source>
</evidence>
<evidence type="ECO:0000256" key="3">
    <source>
        <dbReference type="ARBA" id="ARBA00022964"/>
    </source>
</evidence>
<keyword evidence="5" id="KW-0408">Iron</keyword>
<keyword evidence="2" id="KW-0479">Metal-binding</keyword>
<dbReference type="EMBL" id="CP024608">
    <property type="protein sequence ID" value="ATQ76962.1"/>
    <property type="molecule type" value="Genomic_DNA"/>
</dbReference>
<keyword evidence="8" id="KW-1185">Reference proteome</keyword>
<dbReference type="GO" id="GO:0051213">
    <property type="term" value="F:dioxygenase activity"/>
    <property type="evidence" value="ECO:0007669"/>
    <property type="project" value="UniProtKB-KW"/>
</dbReference>
<dbReference type="Proteomes" id="UP000229897">
    <property type="component" value="Chromosome"/>
</dbReference>
<protein>
    <submittedName>
        <fullName evidence="7">Proline hydroxylase</fullName>
    </submittedName>
</protein>
<comment type="cofactor">
    <cofactor evidence="1">
        <name>L-ascorbate</name>
        <dbReference type="ChEBI" id="CHEBI:38290"/>
    </cofactor>
</comment>
<evidence type="ECO:0000313" key="7">
    <source>
        <dbReference type="EMBL" id="ATQ76962.1"/>
    </source>
</evidence>
<dbReference type="GO" id="GO:0016705">
    <property type="term" value="F:oxidoreductase activity, acting on paired donors, with incorporation or reduction of molecular oxygen"/>
    <property type="evidence" value="ECO:0007669"/>
    <property type="project" value="InterPro"/>
</dbReference>
<dbReference type="Pfam" id="PF13640">
    <property type="entry name" value="2OG-FeII_Oxy_3"/>
    <property type="match status" value="1"/>
</dbReference>
<keyword evidence="4" id="KW-0560">Oxidoreductase</keyword>
<evidence type="ECO:0000256" key="5">
    <source>
        <dbReference type="ARBA" id="ARBA00023004"/>
    </source>
</evidence>
<keyword evidence="3" id="KW-0223">Dioxygenase</keyword>